<name>A0A291QS48_9BACT</name>
<dbReference type="InterPro" id="IPR032812">
    <property type="entry name" value="SbsA_Ig"/>
</dbReference>
<dbReference type="KEGG" id="cbae:COR50_05910"/>
<evidence type="ECO:0000256" key="1">
    <source>
        <dbReference type="ARBA" id="ARBA00022729"/>
    </source>
</evidence>
<dbReference type="EMBL" id="CP023777">
    <property type="protein sequence ID" value="ATL46745.1"/>
    <property type="molecule type" value="Genomic_DNA"/>
</dbReference>
<protein>
    <recommendedName>
        <fullName evidence="2">SbsA Ig-like domain-containing protein</fullName>
    </recommendedName>
</protein>
<dbReference type="SUPFAM" id="SSF49452">
    <property type="entry name" value="Starch-binding domain-like"/>
    <property type="match status" value="1"/>
</dbReference>
<evidence type="ECO:0000313" key="4">
    <source>
        <dbReference type="Proteomes" id="UP000220133"/>
    </source>
</evidence>
<keyword evidence="4" id="KW-1185">Reference proteome</keyword>
<dbReference type="Gene3D" id="2.60.40.1120">
    <property type="entry name" value="Carboxypeptidase-like, regulatory domain"/>
    <property type="match status" value="1"/>
</dbReference>
<evidence type="ECO:0000313" key="3">
    <source>
        <dbReference type="EMBL" id="ATL46745.1"/>
    </source>
</evidence>
<dbReference type="GO" id="GO:0030246">
    <property type="term" value="F:carbohydrate binding"/>
    <property type="evidence" value="ECO:0007669"/>
    <property type="project" value="InterPro"/>
</dbReference>
<evidence type="ECO:0000259" key="2">
    <source>
        <dbReference type="Pfam" id="PF13205"/>
    </source>
</evidence>
<gene>
    <name evidence="3" type="ORF">COR50_05910</name>
</gene>
<reference evidence="3 4" key="1">
    <citation type="submission" date="2017-10" db="EMBL/GenBank/DDBJ databases">
        <title>Paenichitinophaga pekingensis gen. nov., sp. nov., isolated from activated sludge.</title>
        <authorList>
            <person name="Jin D."/>
            <person name="Kong X."/>
            <person name="Deng Y."/>
            <person name="Bai Z."/>
        </authorList>
    </citation>
    <scope>NUCLEOTIDE SEQUENCE [LARGE SCALE GENOMIC DNA]</scope>
    <source>
        <strain evidence="3 4">13</strain>
    </source>
</reference>
<dbReference type="AlphaFoldDB" id="A0A291QS48"/>
<proteinExistence type="predicted"/>
<organism evidence="3 4">
    <name type="scientific">Chitinophaga caeni</name>
    <dbReference type="NCBI Taxonomy" id="2029983"/>
    <lineage>
        <taxon>Bacteria</taxon>
        <taxon>Pseudomonadati</taxon>
        <taxon>Bacteroidota</taxon>
        <taxon>Chitinophagia</taxon>
        <taxon>Chitinophagales</taxon>
        <taxon>Chitinophagaceae</taxon>
        <taxon>Chitinophaga</taxon>
    </lineage>
</organism>
<sequence>MGNLYQLRKFLPITILFFIVIYFSNCANIVPPGGGPRDTIPPVFVSATPKDSSLHFNSHRVTFYFNEYVELDNVLEKLIVSPTLKRTPVVTAKFRTVTINIKDTLKPNTTYTFNFDDAIRDVNERNPVKDFQYVVSTGDYLDSLEIKGMLKVAETGLADSNVAVMLYTNLEDSVVSKEKPQYLAKTKGDGSFHFRNLAPGTYKMFAIKEEDRNLQYSSMEEPIAFLDSTISILSENVEDVQLLLFKAYDTTQPYVAPLLEEEESNDKKAKKPKLTVSNNLSQGKQELNDTFHLKFSIPIADLSMVDSSRMTLAEDTTLRTVPFRTLFDSTGTRLSILYDWKEGRPYRLILPKGFATDTLGQTTAKADTLNFSAKTKTDYGIFIGKLEISDETRNILNADTSLRLIMQLVADKKVAYSGDITGGTWKQELINPAEYEIRILFDQNGNGIWDTGSYYISPRKQPERVVAFPKKINIKANWMMPETFSL</sequence>
<keyword evidence="1" id="KW-0732">Signal</keyword>
<accession>A0A291QS48</accession>
<dbReference type="Pfam" id="PF13205">
    <property type="entry name" value="Big_5"/>
    <property type="match status" value="1"/>
</dbReference>
<dbReference type="Proteomes" id="UP000220133">
    <property type="component" value="Chromosome"/>
</dbReference>
<feature type="domain" description="SbsA Ig-like" evidence="2">
    <location>
        <begin position="38"/>
        <end position="128"/>
    </location>
</feature>
<dbReference type="InterPro" id="IPR013784">
    <property type="entry name" value="Carb-bd-like_fold"/>
</dbReference>